<dbReference type="InterPro" id="IPR000626">
    <property type="entry name" value="Ubiquitin-like_dom"/>
</dbReference>
<evidence type="ECO:0000256" key="6">
    <source>
        <dbReference type="ARBA" id="ARBA00022980"/>
    </source>
</evidence>
<dbReference type="GO" id="GO:0019843">
    <property type="term" value="F:rRNA binding"/>
    <property type="evidence" value="ECO:0007669"/>
    <property type="project" value="UniProtKB-KW"/>
</dbReference>
<dbReference type="InterPro" id="IPR029071">
    <property type="entry name" value="Ubiquitin-like_domsf"/>
</dbReference>
<evidence type="ECO:0000256" key="3">
    <source>
        <dbReference type="ARBA" id="ARBA00009451"/>
    </source>
</evidence>
<dbReference type="Proteomes" id="UP001314170">
    <property type="component" value="Unassembled WGS sequence"/>
</dbReference>
<evidence type="ECO:0000259" key="11">
    <source>
        <dbReference type="PROSITE" id="PS50053"/>
    </source>
</evidence>
<dbReference type="GO" id="GO:0006412">
    <property type="term" value="P:translation"/>
    <property type="evidence" value="ECO:0007669"/>
    <property type="project" value="InterPro"/>
</dbReference>
<organism evidence="12 13">
    <name type="scientific">Dovyalis caffra</name>
    <dbReference type="NCBI Taxonomy" id="77055"/>
    <lineage>
        <taxon>Eukaryota</taxon>
        <taxon>Viridiplantae</taxon>
        <taxon>Streptophyta</taxon>
        <taxon>Embryophyta</taxon>
        <taxon>Tracheophyta</taxon>
        <taxon>Spermatophyta</taxon>
        <taxon>Magnoliopsida</taxon>
        <taxon>eudicotyledons</taxon>
        <taxon>Gunneridae</taxon>
        <taxon>Pentapetalae</taxon>
        <taxon>rosids</taxon>
        <taxon>fabids</taxon>
        <taxon>Malpighiales</taxon>
        <taxon>Salicaceae</taxon>
        <taxon>Flacourtieae</taxon>
        <taxon>Dovyalis</taxon>
    </lineage>
</organism>
<evidence type="ECO:0000256" key="2">
    <source>
        <dbReference type="ARBA" id="ARBA00003611"/>
    </source>
</evidence>
<comment type="function">
    <text evidence="1">The globular domain of the protein is located near the polypeptide exit tunnel on the outside of the subunit, while an extended beta-hairpin is found that lines the wall of the exit tunnel in the center of the 70S ribosome.</text>
</comment>
<dbReference type="InterPro" id="IPR001063">
    <property type="entry name" value="Ribosomal_uL22"/>
</dbReference>
<dbReference type="SMART" id="SM00213">
    <property type="entry name" value="UBQ"/>
    <property type="match status" value="2"/>
</dbReference>
<dbReference type="InterPro" id="IPR005727">
    <property type="entry name" value="Ribosomal_uL22_bac/chlpt-type"/>
</dbReference>
<accession>A0AAV1RYQ2</accession>
<dbReference type="SUPFAM" id="SSF54843">
    <property type="entry name" value="Ribosomal protein L22"/>
    <property type="match status" value="1"/>
</dbReference>
<keyword evidence="13" id="KW-1185">Reference proteome</keyword>
<dbReference type="InterPro" id="IPR036394">
    <property type="entry name" value="Ribosomal_uL22_sf"/>
</dbReference>
<dbReference type="PANTHER" id="PTHR13501">
    <property type="entry name" value="CHLOROPLAST 50S RIBOSOMAL PROTEIN L22-RELATED"/>
    <property type="match status" value="1"/>
</dbReference>
<dbReference type="HAMAP" id="MF_01331_B">
    <property type="entry name" value="Ribosomal_uL22_B"/>
    <property type="match status" value="1"/>
</dbReference>
<dbReference type="GO" id="GO:0003735">
    <property type="term" value="F:structural constituent of ribosome"/>
    <property type="evidence" value="ECO:0007669"/>
    <property type="project" value="InterPro"/>
</dbReference>
<dbReference type="Gene3D" id="3.90.470.10">
    <property type="entry name" value="Ribosomal protein L22/L17"/>
    <property type="match status" value="1"/>
</dbReference>
<protein>
    <recommendedName>
        <fullName evidence="8">Large ribosomal subunit protein uL22c</fullName>
    </recommendedName>
    <alternativeName>
        <fullName evidence="9">50S ribosomal protein L22, chloroplastic</fullName>
    </alternativeName>
</protein>
<evidence type="ECO:0000256" key="1">
    <source>
        <dbReference type="ARBA" id="ARBA00003478"/>
    </source>
</evidence>
<reference evidence="12 13" key="1">
    <citation type="submission" date="2024-01" db="EMBL/GenBank/DDBJ databases">
        <authorList>
            <person name="Waweru B."/>
        </authorList>
    </citation>
    <scope>NUCLEOTIDE SEQUENCE [LARGE SCALE GENOMIC DNA]</scope>
</reference>
<dbReference type="Pfam" id="PF00237">
    <property type="entry name" value="Ribosomal_L22"/>
    <property type="match status" value="1"/>
</dbReference>
<dbReference type="PROSITE" id="PS50053">
    <property type="entry name" value="UBIQUITIN_2"/>
    <property type="match status" value="1"/>
</dbReference>
<keyword evidence="6 10" id="KW-0689">Ribosomal protein</keyword>
<feature type="domain" description="Ubiquitin-like" evidence="11">
    <location>
        <begin position="2"/>
        <end position="80"/>
    </location>
</feature>
<evidence type="ECO:0000256" key="9">
    <source>
        <dbReference type="ARBA" id="ARBA00035416"/>
    </source>
</evidence>
<evidence type="ECO:0000256" key="7">
    <source>
        <dbReference type="ARBA" id="ARBA00023274"/>
    </source>
</evidence>
<keyword evidence="5" id="KW-0694">RNA-binding</keyword>
<dbReference type="EMBL" id="CAWUPB010001160">
    <property type="protein sequence ID" value="CAK7342105.1"/>
    <property type="molecule type" value="Genomic_DNA"/>
</dbReference>
<evidence type="ECO:0000256" key="8">
    <source>
        <dbReference type="ARBA" id="ARBA00035285"/>
    </source>
</evidence>
<dbReference type="Gene3D" id="3.10.20.90">
    <property type="entry name" value="Phosphatidylinositol 3-kinase Catalytic Subunit, Chain A, domain 1"/>
    <property type="match status" value="2"/>
</dbReference>
<sequence>MAPVQCKIAGGMATPAFEMPESSSMKELKIMIKAITGICVDRQTLRFNRGGVELENVRSVGSYGFREEALIHLDVTPLPGDPEFDIFLRLSDRALTTMKVKETYTVGYLRQKIKHLLNIPIDKIALIRLDDSPMKEYYLNKELRLSDYYICNNNDDDDLPSTSLLGFEVMVVWQRHLQSLIRQVRRRAEHNYIASSANFSAITTTTATRSDSSVLTGELPCLQRLWKLPSANVSTRPFYRLLQQSGISSSRKLLADSSEEQPVSSLLTPVLAIGSGKTEEQNAVSKPEKVQAVLKGIKMSPKKLNLVAALVRGMRVEDALLQLQVTVKRAAKTVYQVIHSARANATHNHGLDPDRLLVAESFVGKGFFKKRVAYHAKGRSGVREKPECRLTVVVRETTPEEEAKIAKLRVHNFRKLTKKERQLVPHKLIETTSIWNRKGKAADRQPSGMAA</sequence>
<comment type="caution">
    <text evidence="12">The sequence shown here is derived from an EMBL/GenBank/DDBJ whole genome shotgun (WGS) entry which is preliminary data.</text>
</comment>
<evidence type="ECO:0000313" key="12">
    <source>
        <dbReference type="EMBL" id="CAK7342105.1"/>
    </source>
</evidence>
<name>A0AAV1RYQ2_9ROSI</name>
<evidence type="ECO:0000256" key="4">
    <source>
        <dbReference type="ARBA" id="ARBA00022730"/>
    </source>
</evidence>
<dbReference type="NCBIfam" id="TIGR01044">
    <property type="entry name" value="rplV_bact"/>
    <property type="match status" value="1"/>
</dbReference>
<dbReference type="Pfam" id="PF00240">
    <property type="entry name" value="ubiquitin"/>
    <property type="match status" value="1"/>
</dbReference>
<comment type="similarity">
    <text evidence="3 10">Belongs to the universal ribosomal protein uL22 family.</text>
</comment>
<dbReference type="CDD" id="cd00336">
    <property type="entry name" value="Ribosomal_L22"/>
    <property type="match status" value="1"/>
</dbReference>
<evidence type="ECO:0000256" key="10">
    <source>
        <dbReference type="RuleBase" id="RU004005"/>
    </source>
</evidence>
<dbReference type="FunFam" id="3.90.470.10:FF:000013">
    <property type="entry name" value="50S ribosomal protein L22"/>
    <property type="match status" value="1"/>
</dbReference>
<dbReference type="CDD" id="cd17039">
    <property type="entry name" value="Ubl_ubiquitin_like"/>
    <property type="match status" value="2"/>
</dbReference>
<evidence type="ECO:0000313" key="13">
    <source>
        <dbReference type="Proteomes" id="UP001314170"/>
    </source>
</evidence>
<keyword evidence="4" id="KW-0699">rRNA-binding</keyword>
<keyword evidence="7 10" id="KW-0687">Ribonucleoprotein</keyword>
<dbReference type="SUPFAM" id="SSF54236">
    <property type="entry name" value="Ubiquitin-like"/>
    <property type="match status" value="2"/>
</dbReference>
<evidence type="ECO:0000256" key="5">
    <source>
        <dbReference type="ARBA" id="ARBA00022884"/>
    </source>
</evidence>
<dbReference type="GO" id="GO:0005762">
    <property type="term" value="C:mitochondrial large ribosomal subunit"/>
    <property type="evidence" value="ECO:0007669"/>
    <property type="project" value="TreeGrafter"/>
</dbReference>
<dbReference type="AlphaFoldDB" id="A0AAV1RYQ2"/>
<proteinExistence type="inferred from homology"/>
<dbReference type="PANTHER" id="PTHR13501:SF8">
    <property type="entry name" value="LARGE RIBOSOMAL SUBUNIT PROTEIN UL22M"/>
    <property type="match status" value="1"/>
</dbReference>
<comment type="function">
    <text evidence="2">This protein binds specifically to 23S rRNA.</text>
</comment>
<gene>
    <name evidence="12" type="ORF">DCAF_LOCUS16621</name>
</gene>
<dbReference type="InterPro" id="IPR047867">
    <property type="entry name" value="Ribosomal_uL22_bac/org-type"/>
</dbReference>